<organism evidence="4 5">
    <name type="scientific">Neobacillus rhizosphaerae</name>
    <dbReference type="NCBI Taxonomy" id="2880965"/>
    <lineage>
        <taxon>Bacteria</taxon>
        <taxon>Bacillati</taxon>
        <taxon>Bacillota</taxon>
        <taxon>Bacilli</taxon>
        <taxon>Bacillales</taxon>
        <taxon>Bacillaceae</taxon>
        <taxon>Neobacillus</taxon>
    </lineage>
</organism>
<dbReference type="PANTHER" id="PTHR46401:SF2">
    <property type="entry name" value="GLYCOSYLTRANSFERASE WBBK-RELATED"/>
    <property type="match status" value="1"/>
</dbReference>
<evidence type="ECO:0000313" key="5">
    <source>
        <dbReference type="Proteomes" id="UP000838308"/>
    </source>
</evidence>
<accession>A0ABN8KRB3</accession>
<protein>
    <recommendedName>
        <fullName evidence="6">Glycosyl transferase family 1</fullName>
    </recommendedName>
</protein>
<evidence type="ECO:0000256" key="1">
    <source>
        <dbReference type="ARBA" id="ARBA00022679"/>
    </source>
</evidence>
<proteinExistence type="predicted"/>
<evidence type="ECO:0000313" key="4">
    <source>
        <dbReference type="EMBL" id="CAH2714883.1"/>
    </source>
</evidence>
<keyword evidence="5" id="KW-1185">Reference proteome</keyword>
<feature type="domain" description="Glycosyltransferase subfamily 4-like N-terminal" evidence="3">
    <location>
        <begin position="45"/>
        <end position="176"/>
    </location>
</feature>
<dbReference type="RefSeq" id="WP_248735189.1">
    <property type="nucleotide sequence ID" value="NZ_CALBWS010000011.1"/>
</dbReference>
<gene>
    <name evidence="4" type="ORF">BACCIP111895_02059</name>
</gene>
<dbReference type="InterPro" id="IPR028098">
    <property type="entry name" value="Glyco_trans_4-like_N"/>
</dbReference>
<sequence>MNIMVFDVPAENRGALSILNDFYDEVKSHHDKNINWIFVLSKPELQETENIKILRFPWIKKSWAHRVLFDSFVAAKLIKKYKIEKVLSFQNVIIPKTNIPQILYVHQPLPFVSYKFSLMENTIFWIYQNIIGNKIIHSIKNASKVIVQSEWMKQACREKSGVKNEKIDVIFPNINIDIKEYFKPNLDSLSTFFYPAGASIYKNHKIIIDACKNLKNENLKDFKVIFTLNGDENDYIKKLFKEVKDHHLPIDFVGSLTRENVFELYTKSILIFPSYIETYGLPLLETRLHGGVILASDSPFSNEILNKYENAYFFNPFHSEDLFMLMKKIIQQKVEYKNVEETHFLNSYNRKMKIIDKIIEN</sequence>
<dbReference type="Pfam" id="PF00534">
    <property type="entry name" value="Glycos_transf_1"/>
    <property type="match status" value="1"/>
</dbReference>
<name>A0ABN8KRB3_9BACI</name>
<dbReference type="Proteomes" id="UP000838308">
    <property type="component" value="Unassembled WGS sequence"/>
</dbReference>
<dbReference type="PANTHER" id="PTHR46401">
    <property type="entry name" value="GLYCOSYLTRANSFERASE WBBK-RELATED"/>
    <property type="match status" value="1"/>
</dbReference>
<keyword evidence="1" id="KW-0808">Transferase</keyword>
<reference evidence="4" key="1">
    <citation type="submission" date="2022-04" db="EMBL/GenBank/DDBJ databases">
        <authorList>
            <person name="Criscuolo A."/>
        </authorList>
    </citation>
    <scope>NUCLEOTIDE SEQUENCE</scope>
    <source>
        <strain evidence="4">CIP111895</strain>
    </source>
</reference>
<evidence type="ECO:0000259" key="3">
    <source>
        <dbReference type="Pfam" id="PF13439"/>
    </source>
</evidence>
<comment type="caution">
    <text evidence="4">The sequence shown here is derived from an EMBL/GenBank/DDBJ whole genome shotgun (WGS) entry which is preliminary data.</text>
</comment>
<dbReference type="Gene3D" id="3.40.50.2000">
    <property type="entry name" value="Glycogen Phosphorylase B"/>
    <property type="match status" value="2"/>
</dbReference>
<evidence type="ECO:0000259" key="2">
    <source>
        <dbReference type="Pfam" id="PF00534"/>
    </source>
</evidence>
<dbReference type="SUPFAM" id="SSF53756">
    <property type="entry name" value="UDP-Glycosyltransferase/glycogen phosphorylase"/>
    <property type="match status" value="1"/>
</dbReference>
<dbReference type="InterPro" id="IPR001296">
    <property type="entry name" value="Glyco_trans_1"/>
</dbReference>
<feature type="domain" description="Glycosyl transferase family 1" evidence="2">
    <location>
        <begin position="192"/>
        <end position="339"/>
    </location>
</feature>
<dbReference type="EMBL" id="CALBWS010000011">
    <property type="protein sequence ID" value="CAH2714883.1"/>
    <property type="molecule type" value="Genomic_DNA"/>
</dbReference>
<dbReference type="Pfam" id="PF13439">
    <property type="entry name" value="Glyco_transf_4"/>
    <property type="match status" value="1"/>
</dbReference>
<evidence type="ECO:0008006" key="6">
    <source>
        <dbReference type="Google" id="ProtNLM"/>
    </source>
</evidence>